<feature type="domain" description="Zn(2)-C6 fungal-type" evidence="6">
    <location>
        <begin position="10"/>
        <end position="39"/>
    </location>
</feature>
<feature type="region of interest" description="Disordered" evidence="5">
    <location>
        <begin position="361"/>
        <end position="385"/>
    </location>
</feature>
<dbReference type="Pfam" id="PF00172">
    <property type="entry name" value="Zn_clus"/>
    <property type="match status" value="1"/>
</dbReference>
<dbReference type="VEuPathDB" id="FungiDB:BO70DRAFT_395779"/>
<name>A0A317WC35_9EURO</name>
<evidence type="ECO:0000259" key="6">
    <source>
        <dbReference type="PROSITE" id="PS50048"/>
    </source>
</evidence>
<dbReference type="InterPro" id="IPR036864">
    <property type="entry name" value="Zn2-C6_fun-type_DNA-bd_sf"/>
</dbReference>
<dbReference type="Proteomes" id="UP000247233">
    <property type="component" value="Unassembled WGS sequence"/>
</dbReference>
<dbReference type="GO" id="GO:0000981">
    <property type="term" value="F:DNA-binding transcription factor activity, RNA polymerase II-specific"/>
    <property type="evidence" value="ECO:0007669"/>
    <property type="project" value="InterPro"/>
</dbReference>
<keyword evidence="4" id="KW-0539">Nucleus</keyword>
<organism evidence="7 8">
    <name type="scientific">Aspergillus heteromorphus CBS 117.55</name>
    <dbReference type="NCBI Taxonomy" id="1448321"/>
    <lineage>
        <taxon>Eukaryota</taxon>
        <taxon>Fungi</taxon>
        <taxon>Dikarya</taxon>
        <taxon>Ascomycota</taxon>
        <taxon>Pezizomycotina</taxon>
        <taxon>Eurotiomycetes</taxon>
        <taxon>Eurotiomycetidae</taxon>
        <taxon>Eurotiales</taxon>
        <taxon>Aspergillaceae</taxon>
        <taxon>Aspergillus</taxon>
        <taxon>Aspergillus subgen. Circumdati</taxon>
    </lineage>
</organism>
<dbReference type="RefSeq" id="XP_025399774.1">
    <property type="nucleotide sequence ID" value="XM_025546567.1"/>
</dbReference>
<dbReference type="GO" id="GO:0008270">
    <property type="term" value="F:zinc ion binding"/>
    <property type="evidence" value="ECO:0007669"/>
    <property type="project" value="InterPro"/>
</dbReference>
<dbReference type="InterPro" id="IPR053175">
    <property type="entry name" value="DHMBA_Reg_Transcription_Factor"/>
</dbReference>
<keyword evidence="3" id="KW-0804">Transcription</keyword>
<dbReference type="GeneID" id="37068804"/>
<keyword evidence="2" id="KW-0238">DNA-binding</keyword>
<gene>
    <name evidence="7" type="ORF">BO70DRAFT_395779</name>
</gene>
<keyword evidence="1" id="KW-0805">Transcription regulation</keyword>
<dbReference type="STRING" id="1448321.A0A317WC35"/>
<dbReference type="PANTHER" id="PTHR38791">
    <property type="entry name" value="ZN(II)2CYS6 TRANSCRIPTION FACTOR (EUROFUNG)-RELATED-RELATED"/>
    <property type="match status" value="1"/>
</dbReference>
<dbReference type="SMART" id="SM00066">
    <property type="entry name" value="GAL4"/>
    <property type="match status" value="1"/>
</dbReference>
<evidence type="ECO:0000256" key="4">
    <source>
        <dbReference type="ARBA" id="ARBA00023242"/>
    </source>
</evidence>
<dbReference type="EMBL" id="MSFL01000010">
    <property type="protein sequence ID" value="PWY83331.1"/>
    <property type="molecule type" value="Genomic_DNA"/>
</dbReference>
<reference evidence="7 8" key="1">
    <citation type="submission" date="2016-12" db="EMBL/GenBank/DDBJ databases">
        <title>The genomes of Aspergillus section Nigri reveals drivers in fungal speciation.</title>
        <authorList>
            <consortium name="DOE Joint Genome Institute"/>
            <person name="Vesth T.C."/>
            <person name="Nybo J."/>
            <person name="Theobald S."/>
            <person name="Brandl J."/>
            <person name="Frisvad J.C."/>
            <person name="Nielsen K.F."/>
            <person name="Lyhne E.K."/>
            <person name="Kogle M.E."/>
            <person name="Kuo A."/>
            <person name="Riley R."/>
            <person name="Clum A."/>
            <person name="Nolan M."/>
            <person name="Lipzen A."/>
            <person name="Salamov A."/>
            <person name="Henrissat B."/>
            <person name="Wiebenga A."/>
            <person name="De Vries R.P."/>
            <person name="Grigoriev I.V."/>
            <person name="Mortensen U.H."/>
            <person name="Andersen M.R."/>
            <person name="Baker S.E."/>
        </authorList>
    </citation>
    <scope>NUCLEOTIDE SEQUENCE [LARGE SCALE GENOMIC DNA]</scope>
    <source>
        <strain evidence="7 8">CBS 117.55</strain>
    </source>
</reference>
<dbReference type="GO" id="GO:0003677">
    <property type="term" value="F:DNA binding"/>
    <property type="evidence" value="ECO:0007669"/>
    <property type="project" value="UniProtKB-KW"/>
</dbReference>
<evidence type="ECO:0000313" key="8">
    <source>
        <dbReference type="Proteomes" id="UP000247233"/>
    </source>
</evidence>
<keyword evidence="8" id="KW-1185">Reference proteome</keyword>
<dbReference type="SUPFAM" id="SSF57701">
    <property type="entry name" value="Zn2/Cys6 DNA-binding domain"/>
    <property type="match status" value="1"/>
</dbReference>
<comment type="caution">
    <text evidence="7">The sequence shown here is derived from an EMBL/GenBank/DDBJ whole genome shotgun (WGS) entry which is preliminary data.</text>
</comment>
<dbReference type="OrthoDB" id="5429770at2759"/>
<dbReference type="Gene3D" id="4.10.240.10">
    <property type="entry name" value="Zn(2)-C6 fungal-type DNA-binding domain"/>
    <property type="match status" value="1"/>
</dbReference>
<proteinExistence type="predicted"/>
<dbReference type="AlphaFoldDB" id="A0A317WC35"/>
<dbReference type="InterPro" id="IPR001138">
    <property type="entry name" value="Zn2Cys6_DnaBD"/>
</dbReference>
<dbReference type="PROSITE" id="PS50048">
    <property type="entry name" value="ZN2_CY6_FUNGAL_2"/>
    <property type="match status" value="1"/>
</dbReference>
<sequence>MVYCGKPSKACEPCRIRRVKCDLRRPGCRQCYNTGRVCSGYRIDIDVNFRHQTDAVVQRYGGSPTSRNVPNTNTNPIPVPAAFQAVSTARTIAVRRFLSQTTEAIHGEYVLPLYERAQCAPVLTAALEAVSLACLANEQARRDLLTPAREQYGRALRHLRQGLARGHGELAALLSAGMLLAQFAGLAGSAEDRRGDSPGEWSRHVNGAFSLLATRVLQGGCPLTLPGRSLFLHLVSCLLVDCLQRGTTFSPAMRALLRARRADMPEFQLRFWGLVDRMCLLNAVPGGPSGGRVAAWQALDREVAVLMQNMPRSQAYADGPPAAAARSPDPPCPGYGSYRIAQQWNILRMVRLAVNERLIEHAPTHPPTGPDDRDQEQDQQQTADRSRAVIATMIRDICASVPRDLRPVAPGDSPPTPGPGPGLHGWAYSLVWPLSLAGKSPSCPAALRGFIARQMAALETMIGLEITTAHAPHEW</sequence>
<protein>
    <recommendedName>
        <fullName evidence="6">Zn(2)-C6 fungal-type domain-containing protein</fullName>
    </recommendedName>
</protein>
<evidence type="ECO:0000256" key="2">
    <source>
        <dbReference type="ARBA" id="ARBA00023125"/>
    </source>
</evidence>
<dbReference type="CDD" id="cd00067">
    <property type="entry name" value="GAL4"/>
    <property type="match status" value="1"/>
</dbReference>
<evidence type="ECO:0000256" key="1">
    <source>
        <dbReference type="ARBA" id="ARBA00023015"/>
    </source>
</evidence>
<evidence type="ECO:0000256" key="5">
    <source>
        <dbReference type="SAM" id="MobiDB-lite"/>
    </source>
</evidence>
<dbReference type="PROSITE" id="PS00463">
    <property type="entry name" value="ZN2_CY6_FUNGAL_1"/>
    <property type="match status" value="1"/>
</dbReference>
<evidence type="ECO:0000256" key="3">
    <source>
        <dbReference type="ARBA" id="ARBA00023163"/>
    </source>
</evidence>
<evidence type="ECO:0000313" key="7">
    <source>
        <dbReference type="EMBL" id="PWY83331.1"/>
    </source>
</evidence>
<dbReference type="GO" id="GO:0009893">
    <property type="term" value="P:positive regulation of metabolic process"/>
    <property type="evidence" value="ECO:0007669"/>
    <property type="project" value="UniProtKB-ARBA"/>
</dbReference>
<accession>A0A317WC35</accession>